<gene>
    <name evidence="1" type="ORF">QJT81_14975</name>
</gene>
<organism evidence="1">
    <name type="scientific">Candidatus Thiothrix putei</name>
    <dbReference type="NCBI Taxonomy" id="3080811"/>
    <lineage>
        <taxon>Bacteria</taxon>
        <taxon>Pseudomonadati</taxon>
        <taxon>Pseudomonadota</taxon>
        <taxon>Gammaproteobacteria</taxon>
        <taxon>Thiotrichales</taxon>
        <taxon>Thiotrichaceae</taxon>
        <taxon>Thiothrix</taxon>
    </lineage>
</organism>
<dbReference type="AlphaFoldDB" id="A0AA95H927"/>
<name>A0AA95H927_9GAMM</name>
<proteinExistence type="predicted"/>
<dbReference type="EMBL" id="CP124756">
    <property type="protein sequence ID" value="WGZ93112.1"/>
    <property type="molecule type" value="Genomic_DNA"/>
</dbReference>
<reference evidence="1" key="2">
    <citation type="submission" date="2023-04" db="EMBL/GenBank/DDBJ databases">
        <authorList>
            <person name="Beletskiy A.V."/>
            <person name="Mardanov A.V."/>
            <person name="Ravin N.V."/>
        </authorList>
    </citation>
    <scope>NUCLEOTIDE SEQUENCE</scope>
    <source>
        <strain evidence="1">GKL-02</strain>
    </source>
</reference>
<sequence>MPLVDDGNITMIKTFTLRAIDHDQATPESGLIAWHVIDENNRKRIVKATTELSRQGFIKTVKPHHDREMPLVELLSYYVEGESFRIDFGIFNETFGYTPREVFAATQEQSESASNRMKKGIRQLFHVPF</sequence>
<dbReference type="KEGG" id="tput:QJT81_14975"/>
<evidence type="ECO:0000313" key="1">
    <source>
        <dbReference type="EMBL" id="WGZ93112.1"/>
    </source>
</evidence>
<reference evidence="1" key="1">
    <citation type="journal article" date="2023" name="Int. J. Mol. Sci.">
        <title>Metagenomics Revealed a New Genus 'Candidatus Thiocaldithrix dubininis' gen. nov., sp. nov. and a New Species 'Candidatus Thiothrix putei' sp. nov. in the Family Thiotrichaceae, Some Members of Which Have Traits of Both Na+- and H+-Motive Energetics.</title>
        <authorList>
            <person name="Ravin N.V."/>
            <person name="Muntyan M.S."/>
            <person name="Smolyakov D.D."/>
            <person name="Rudenko T.S."/>
            <person name="Beletsky A.V."/>
            <person name="Mardanov A.V."/>
            <person name="Grabovich M.Y."/>
        </authorList>
    </citation>
    <scope>NUCLEOTIDE SEQUENCE</scope>
    <source>
        <strain evidence="1">GKL-02</strain>
    </source>
</reference>
<accession>A0AA95H927</accession>
<dbReference type="Proteomes" id="UP001301326">
    <property type="component" value="Chromosome"/>
</dbReference>
<protein>
    <submittedName>
        <fullName evidence="1">Uncharacterized protein</fullName>
    </submittedName>
</protein>